<keyword evidence="1" id="KW-0732">Signal</keyword>
<sequence length="179" mass="18894">MMKISAILALLLPATLLTTATAPAAAADPAGALNRCQYGAPADYNAATNVLGNGGGSIPTGTNPPNVLMPGDAFKVRPLISDRVRVDLWGYNVGPDGNGTLAQGGTWPFQGLNQFAEVLRFNNNPGGWVGNPAHATAFQGCQTWNGGYPVRFLFYVNDAETWDNGGYWATNVAIWRANP</sequence>
<protein>
    <submittedName>
        <fullName evidence="2">Uncharacterized protein</fullName>
    </submittedName>
</protein>
<comment type="caution">
    <text evidence="2">The sequence shown here is derived from an EMBL/GenBank/DDBJ whole genome shotgun (WGS) entry which is preliminary data.</text>
</comment>
<evidence type="ECO:0000313" key="3">
    <source>
        <dbReference type="Proteomes" id="UP000253303"/>
    </source>
</evidence>
<feature type="signal peptide" evidence="1">
    <location>
        <begin position="1"/>
        <end position="26"/>
    </location>
</feature>
<dbReference type="EMBL" id="QMEY01000007">
    <property type="protein sequence ID" value="RBQ18657.1"/>
    <property type="molecule type" value="Genomic_DNA"/>
</dbReference>
<gene>
    <name evidence="2" type="ORF">DP939_19430</name>
</gene>
<feature type="chain" id="PRO_5016867252" evidence="1">
    <location>
        <begin position="27"/>
        <end position="179"/>
    </location>
</feature>
<keyword evidence="3" id="KW-1185">Reference proteome</keyword>
<name>A0A366LY07_9ACTN</name>
<evidence type="ECO:0000256" key="1">
    <source>
        <dbReference type="SAM" id="SignalP"/>
    </source>
</evidence>
<organism evidence="2 3">
    <name type="scientific">Spongiactinospora rosea</name>
    <dbReference type="NCBI Taxonomy" id="2248750"/>
    <lineage>
        <taxon>Bacteria</taxon>
        <taxon>Bacillati</taxon>
        <taxon>Actinomycetota</taxon>
        <taxon>Actinomycetes</taxon>
        <taxon>Streptosporangiales</taxon>
        <taxon>Streptosporangiaceae</taxon>
        <taxon>Spongiactinospora</taxon>
    </lineage>
</organism>
<dbReference type="Proteomes" id="UP000253303">
    <property type="component" value="Unassembled WGS sequence"/>
</dbReference>
<proteinExistence type="predicted"/>
<evidence type="ECO:0000313" key="2">
    <source>
        <dbReference type="EMBL" id="RBQ18657.1"/>
    </source>
</evidence>
<reference evidence="2 3" key="1">
    <citation type="submission" date="2018-06" db="EMBL/GenBank/DDBJ databases">
        <title>Sphaerisporangium craniellae sp. nov., isolated from a marine sponge in the South China Sea.</title>
        <authorList>
            <person name="Li L."/>
        </authorList>
    </citation>
    <scope>NUCLEOTIDE SEQUENCE [LARGE SCALE GENOMIC DNA]</scope>
    <source>
        <strain evidence="2 3">LHW63015</strain>
    </source>
</reference>
<dbReference type="AlphaFoldDB" id="A0A366LY07"/>
<accession>A0A366LY07</accession>